<comment type="similarity">
    <text evidence="2">Belongs to the COMM domain-containing protein 3 family.</text>
</comment>
<comment type="caution">
    <text evidence="4">The sequence shown here is derived from an EMBL/GenBank/DDBJ whole genome shotgun (WGS) entry which is preliminary data.</text>
</comment>
<organism evidence="4 5">
    <name type="scientific">Clavelina lepadiformis</name>
    <name type="common">Light-bulb sea squirt</name>
    <name type="synonym">Ascidia lepadiformis</name>
    <dbReference type="NCBI Taxonomy" id="159417"/>
    <lineage>
        <taxon>Eukaryota</taxon>
        <taxon>Metazoa</taxon>
        <taxon>Chordata</taxon>
        <taxon>Tunicata</taxon>
        <taxon>Ascidiacea</taxon>
        <taxon>Aplousobranchia</taxon>
        <taxon>Clavelinidae</taxon>
        <taxon>Clavelina</taxon>
    </lineage>
</organism>
<dbReference type="PROSITE" id="PS51269">
    <property type="entry name" value="COMM"/>
    <property type="match status" value="1"/>
</dbReference>
<dbReference type="InterPro" id="IPR017920">
    <property type="entry name" value="COMM"/>
</dbReference>
<dbReference type="Pfam" id="PF07258">
    <property type="entry name" value="COMM_domain"/>
    <property type="match status" value="1"/>
</dbReference>
<dbReference type="Pfam" id="PF21672">
    <property type="entry name" value="COMM_HN"/>
    <property type="match status" value="1"/>
</dbReference>
<dbReference type="PANTHER" id="PTHR31159:SF1">
    <property type="entry name" value="COMM DOMAIN-CONTAINING PROTEIN 3"/>
    <property type="match status" value="1"/>
</dbReference>
<keyword evidence="5" id="KW-1185">Reference proteome</keyword>
<evidence type="ECO:0000256" key="2">
    <source>
        <dbReference type="ARBA" id="ARBA00093469"/>
    </source>
</evidence>
<reference evidence="4 5" key="1">
    <citation type="submission" date="2024-02" db="EMBL/GenBank/DDBJ databases">
        <authorList>
            <person name="Daric V."/>
            <person name="Darras S."/>
        </authorList>
    </citation>
    <scope>NUCLEOTIDE SEQUENCE [LARGE SCALE GENOMIC DNA]</scope>
</reference>
<proteinExistence type="inferred from homology"/>
<dbReference type="CDD" id="cd04751">
    <property type="entry name" value="Commd3"/>
    <property type="match status" value="1"/>
</dbReference>
<evidence type="ECO:0000313" key="5">
    <source>
        <dbReference type="Proteomes" id="UP001642483"/>
    </source>
</evidence>
<evidence type="ECO:0000256" key="1">
    <source>
        <dbReference type="ARBA" id="ARBA00016548"/>
    </source>
</evidence>
<feature type="domain" description="COMM" evidence="3">
    <location>
        <begin position="123"/>
        <end position="187"/>
    </location>
</feature>
<protein>
    <recommendedName>
        <fullName evidence="1">COMM domain-containing protein 3</fullName>
    </recommendedName>
</protein>
<name>A0ABP0FX83_CLALP</name>
<dbReference type="EMBL" id="CAWYQH010000097">
    <property type="protein sequence ID" value="CAK8684216.1"/>
    <property type="molecule type" value="Genomic_DNA"/>
</dbReference>
<dbReference type="PANTHER" id="PTHR31159">
    <property type="entry name" value="COMM DOMAIN-CONTAINING PROTEIN 3"/>
    <property type="match status" value="1"/>
</dbReference>
<accession>A0ABP0FX83</accession>
<gene>
    <name evidence="4" type="ORF">CVLEPA_LOCUS15208</name>
</gene>
<sequence length="189" mass="21293">MDFLSQQSLSGLRLCGDSSVIPDKLFDRYVEHICKVITDPEKAGQVPDNFTSLSSSALKQSHAALSALVVESAKHDVDDDQLGMILDECNFSTTKRESFIATFNHFKQDLRNHLFNIGVQPPHIVDIGWRLDYNVKTNHTHKVNELRYTVSLKQNNGEMTDFTCTREELQDLVGKLKEAAKAVERASQV</sequence>
<evidence type="ECO:0000313" key="4">
    <source>
        <dbReference type="EMBL" id="CAK8684216.1"/>
    </source>
</evidence>
<dbReference type="InterPro" id="IPR037355">
    <property type="entry name" value="COMMD3"/>
</dbReference>
<dbReference type="Proteomes" id="UP001642483">
    <property type="component" value="Unassembled WGS sequence"/>
</dbReference>
<evidence type="ECO:0000259" key="3">
    <source>
        <dbReference type="PROSITE" id="PS51269"/>
    </source>
</evidence>